<protein>
    <submittedName>
        <fullName evidence="2">HNH endonuclease</fullName>
    </submittedName>
</protein>
<sequence>MTSWVLTIAEDYPNHWEIAKENGLWDMTTHRPIERADRVYFWVTGGMGFVGRVLVTRGAHALADNAVLPWTDQGKREYVSRFEFAQAEDYGAEPVSWTAVAKVTGWARRPDYASATPRQDSAAETWLSSLFTTTEDDAERAFATAESAAAKLADLKEDTRERALAEIAVRRGQGKFRTSLLAAYGRRCAVTGTTEEAVLEAAHISPYRGTHTNLVANGLLLRSDIHTLFDLHLLTVRPHDGSYVVRVAPSVAEQHYRDLDGHPLQHLPHDVTARPSAEALANHNQGCAWLTGRIGPTVDYAR</sequence>
<dbReference type="Proteomes" id="UP000280726">
    <property type="component" value="Unassembled WGS sequence"/>
</dbReference>
<proteinExistence type="predicted"/>
<keyword evidence="2" id="KW-0540">Nuclease</keyword>
<reference evidence="2 3" key="1">
    <citation type="submission" date="2018-11" db="EMBL/GenBank/DDBJ databases">
        <title>Sequencing the genomes of 1000 actinobacteria strains.</title>
        <authorList>
            <person name="Klenk H.-P."/>
        </authorList>
    </citation>
    <scope>NUCLEOTIDE SEQUENCE [LARGE SCALE GENOMIC DNA]</scope>
    <source>
        <strain evidence="2 3">DSM 14418</strain>
    </source>
</reference>
<name>A0A3N4ZA86_9MICO</name>
<evidence type="ECO:0000313" key="3">
    <source>
        <dbReference type="Proteomes" id="UP000280726"/>
    </source>
</evidence>
<dbReference type="GO" id="GO:0004519">
    <property type="term" value="F:endonuclease activity"/>
    <property type="evidence" value="ECO:0007669"/>
    <property type="project" value="UniProtKB-KW"/>
</dbReference>
<dbReference type="InterPro" id="IPR003615">
    <property type="entry name" value="HNH_nuc"/>
</dbReference>
<dbReference type="AlphaFoldDB" id="A0A3N4ZA86"/>
<keyword evidence="3" id="KW-1185">Reference proteome</keyword>
<dbReference type="RefSeq" id="WP_123919689.1">
    <property type="nucleotide sequence ID" value="NZ_RKRA01000001.1"/>
</dbReference>
<comment type="caution">
    <text evidence="2">The sequence shown here is derived from an EMBL/GenBank/DDBJ whole genome shotgun (WGS) entry which is preliminary data.</text>
</comment>
<gene>
    <name evidence="2" type="ORF">EDD32_3585</name>
</gene>
<organism evidence="2 3">
    <name type="scientific">Georgenia muralis</name>
    <dbReference type="NCBI Taxonomy" id="154117"/>
    <lineage>
        <taxon>Bacteria</taxon>
        <taxon>Bacillati</taxon>
        <taxon>Actinomycetota</taxon>
        <taxon>Actinomycetes</taxon>
        <taxon>Micrococcales</taxon>
        <taxon>Bogoriellaceae</taxon>
        <taxon>Georgenia</taxon>
    </lineage>
</organism>
<feature type="domain" description="HNH nuclease" evidence="1">
    <location>
        <begin position="188"/>
        <end position="236"/>
    </location>
</feature>
<dbReference type="Pfam" id="PF13391">
    <property type="entry name" value="HNH_2"/>
    <property type="match status" value="1"/>
</dbReference>
<evidence type="ECO:0000259" key="1">
    <source>
        <dbReference type="Pfam" id="PF13391"/>
    </source>
</evidence>
<dbReference type="OrthoDB" id="4464809at2"/>
<evidence type="ECO:0000313" key="2">
    <source>
        <dbReference type="EMBL" id="RPF29033.1"/>
    </source>
</evidence>
<accession>A0A3N4ZA86</accession>
<dbReference type="EMBL" id="RKRA01000001">
    <property type="protein sequence ID" value="RPF29033.1"/>
    <property type="molecule type" value="Genomic_DNA"/>
</dbReference>
<keyword evidence="2" id="KW-0378">Hydrolase</keyword>
<keyword evidence="2" id="KW-0255">Endonuclease</keyword>